<feature type="region of interest" description="Disordered" evidence="1">
    <location>
        <begin position="26"/>
        <end position="91"/>
    </location>
</feature>
<sequence length="122" mass="13212">MMICVVLLTHLFVISGVLYFCAKEAAAKPSAKKSNKEKSTMKKADDKTEEDGPKKKKASIATPVEGTPGSKRGNDDGEYEENENPEEAIEVKTVGDKTVYLKDGKVVKVEKGDKTADTKSST</sequence>
<accession>A0A811L7R5</accession>
<protein>
    <submittedName>
        <fullName evidence="3">Uncharacterized protein</fullName>
    </submittedName>
</protein>
<gene>
    <name evidence="3" type="ORF">BOKJ2_LOCUS10459</name>
</gene>
<dbReference type="Proteomes" id="UP000614601">
    <property type="component" value="Unassembled WGS sequence"/>
</dbReference>
<feature type="compositionally biased region" description="Acidic residues" evidence="1">
    <location>
        <begin position="76"/>
        <end position="88"/>
    </location>
</feature>
<evidence type="ECO:0000313" key="4">
    <source>
        <dbReference type="Proteomes" id="UP000614601"/>
    </source>
</evidence>
<keyword evidence="4" id="KW-1185">Reference proteome</keyword>
<dbReference type="EMBL" id="CAJFDH010000005">
    <property type="protein sequence ID" value="CAD5223689.1"/>
    <property type="molecule type" value="Genomic_DNA"/>
</dbReference>
<reference evidence="3" key="1">
    <citation type="submission" date="2020-09" db="EMBL/GenBank/DDBJ databases">
        <authorList>
            <person name="Kikuchi T."/>
        </authorList>
    </citation>
    <scope>NUCLEOTIDE SEQUENCE</scope>
    <source>
        <strain evidence="3">SH1</strain>
    </source>
</reference>
<dbReference type="AlphaFoldDB" id="A0A811L7R5"/>
<organism evidence="3 4">
    <name type="scientific">Bursaphelenchus okinawaensis</name>
    <dbReference type="NCBI Taxonomy" id="465554"/>
    <lineage>
        <taxon>Eukaryota</taxon>
        <taxon>Metazoa</taxon>
        <taxon>Ecdysozoa</taxon>
        <taxon>Nematoda</taxon>
        <taxon>Chromadorea</taxon>
        <taxon>Rhabditida</taxon>
        <taxon>Tylenchina</taxon>
        <taxon>Tylenchomorpha</taxon>
        <taxon>Aphelenchoidea</taxon>
        <taxon>Aphelenchoididae</taxon>
        <taxon>Bursaphelenchus</taxon>
    </lineage>
</organism>
<name>A0A811L7R5_9BILA</name>
<comment type="caution">
    <text evidence="3">The sequence shown here is derived from an EMBL/GenBank/DDBJ whole genome shotgun (WGS) entry which is preliminary data.</text>
</comment>
<evidence type="ECO:0000256" key="2">
    <source>
        <dbReference type="SAM" id="SignalP"/>
    </source>
</evidence>
<evidence type="ECO:0000313" key="3">
    <source>
        <dbReference type="EMBL" id="CAD5223689.1"/>
    </source>
</evidence>
<feature type="signal peptide" evidence="2">
    <location>
        <begin position="1"/>
        <end position="27"/>
    </location>
</feature>
<dbReference type="EMBL" id="CAJFCW020000005">
    <property type="protein sequence ID" value="CAG9118492.1"/>
    <property type="molecule type" value="Genomic_DNA"/>
</dbReference>
<evidence type="ECO:0000256" key="1">
    <source>
        <dbReference type="SAM" id="MobiDB-lite"/>
    </source>
</evidence>
<feature type="compositionally biased region" description="Basic and acidic residues" evidence="1">
    <location>
        <begin position="34"/>
        <end position="53"/>
    </location>
</feature>
<dbReference type="Proteomes" id="UP000783686">
    <property type="component" value="Unassembled WGS sequence"/>
</dbReference>
<feature type="chain" id="PRO_5035595447" evidence="2">
    <location>
        <begin position="28"/>
        <end position="122"/>
    </location>
</feature>
<keyword evidence="2" id="KW-0732">Signal</keyword>
<proteinExistence type="predicted"/>